<name>A0ABT9M4D4_9THEO</name>
<protein>
    <submittedName>
        <fullName evidence="1">Uncharacterized protein</fullName>
    </submittedName>
</protein>
<dbReference type="EMBL" id="JAURUP010000013">
    <property type="protein sequence ID" value="MDP9750994.1"/>
    <property type="molecule type" value="Genomic_DNA"/>
</dbReference>
<comment type="caution">
    <text evidence="1">The sequence shown here is derived from an EMBL/GenBank/DDBJ whole genome shotgun (WGS) entry which is preliminary data.</text>
</comment>
<evidence type="ECO:0000313" key="2">
    <source>
        <dbReference type="Proteomes" id="UP001223886"/>
    </source>
</evidence>
<evidence type="ECO:0000313" key="1">
    <source>
        <dbReference type="EMBL" id="MDP9750994.1"/>
    </source>
</evidence>
<gene>
    <name evidence="1" type="ORF">J2S24_001484</name>
</gene>
<proteinExistence type="predicted"/>
<sequence length="60" mass="7076">MPYIMPQKEKRLKVLRDELEKAIDSIISLNPKKSGIIWFIGKRRCTFKKRYRPLGSLGNL</sequence>
<dbReference type="Proteomes" id="UP001223886">
    <property type="component" value="Unassembled WGS sequence"/>
</dbReference>
<accession>A0ABT9M4D4</accession>
<organism evidence="1 2">
    <name type="scientific">Thermoanaerobacter pentosaceus</name>
    <dbReference type="NCBI Taxonomy" id="694059"/>
    <lineage>
        <taxon>Bacteria</taxon>
        <taxon>Bacillati</taxon>
        <taxon>Bacillota</taxon>
        <taxon>Clostridia</taxon>
        <taxon>Thermoanaerobacterales</taxon>
        <taxon>Thermoanaerobacteraceae</taxon>
        <taxon>Thermoanaerobacter</taxon>
    </lineage>
</organism>
<keyword evidence="2" id="KW-1185">Reference proteome</keyword>
<reference evidence="1 2" key="1">
    <citation type="submission" date="2023-07" db="EMBL/GenBank/DDBJ databases">
        <title>Genomic Encyclopedia of Type Strains, Phase IV (KMG-IV): sequencing the most valuable type-strain genomes for metagenomic binning, comparative biology and taxonomic classification.</title>
        <authorList>
            <person name="Goeker M."/>
        </authorList>
    </citation>
    <scope>NUCLEOTIDE SEQUENCE [LARGE SCALE GENOMIC DNA]</scope>
    <source>
        <strain evidence="1 2">DSM 25963</strain>
    </source>
</reference>